<gene>
    <name evidence="1" type="ORF">Pan97_41410</name>
</gene>
<protein>
    <submittedName>
        <fullName evidence="1">Uncharacterized protein</fullName>
    </submittedName>
</protein>
<organism evidence="1 2">
    <name type="scientific">Bremerella volcania</name>
    <dbReference type="NCBI Taxonomy" id="2527984"/>
    <lineage>
        <taxon>Bacteria</taxon>
        <taxon>Pseudomonadati</taxon>
        <taxon>Planctomycetota</taxon>
        <taxon>Planctomycetia</taxon>
        <taxon>Pirellulales</taxon>
        <taxon>Pirellulaceae</taxon>
        <taxon>Bremerella</taxon>
    </lineage>
</organism>
<reference evidence="2" key="1">
    <citation type="submission" date="2019-02" db="EMBL/GenBank/DDBJ databases">
        <title>Deep-cultivation of Planctomycetes and their phenomic and genomic characterization uncovers novel biology.</title>
        <authorList>
            <person name="Wiegand S."/>
            <person name="Jogler M."/>
            <person name="Boedeker C."/>
            <person name="Pinto D."/>
            <person name="Vollmers J."/>
            <person name="Rivas-Marin E."/>
            <person name="Kohn T."/>
            <person name="Peeters S.H."/>
            <person name="Heuer A."/>
            <person name="Rast P."/>
            <person name="Oberbeckmann S."/>
            <person name="Bunk B."/>
            <person name="Jeske O."/>
            <person name="Meyerdierks A."/>
            <person name="Storesund J.E."/>
            <person name="Kallscheuer N."/>
            <person name="Luecker S."/>
            <person name="Lage O.M."/>
            <person name="Pohl T."/>
            <person name="Merkel B.J."/>
            <person name="Hornburger P."/>
            <person name="Mueller R.-W."/>
            <person name="Bruemmer F."/>
            <person name="Labrenz M."/>
            <person name="Spormann A.M."/>
            <person name="Op den Camp H."/>
            <person name="Overmann J."/>
            <person name="Amann R."/>
            <person name="Jetten M.S.M."/>
            <person name="Mascher T."/>
            <person name="Medema M.H."/>
            <person name="Devos D.P."/>
            <person name="Kaster A.-K."/>
            <person name="Ovreas L."/>
            <person name="Rohde M."/>
            <person name="Galperin M.Y."/>
            <person name="Jogler C."/>
        </authorList>
    </citation>
    <scope>NUCLEOTIDE SEQUENCE [LARGE SCALE GENOMIC DNA]</scope>
    <source>
        <strain evidence="2">Pan97</strain>
    </source>
</reference>
<dbReference type="OrthoDB" id="286614at2"/>
<evidence type="ECO:0000313" key="2">
    <source>
        <dbReference type="Proteomes" id="UP000318626"/>
    </source>
</evidence>
<evidence type="ECO:0000313" key="1">
    <source>
        <dbReference type="EMBL" id="QDU77080.1"/>
    </source>
</evidence>
<sequence length="91" mass="9861">MSEFKLPPLKKPKKGEAPKFTDSGLLTKRIVKQVESYLPIILNRVKAGQDMEKVVRDIAQHAGVEPDMVAKYVQAVIKAGSNQAASGGSLL</sequence>
<keyword evidence="2" id="KW-1185">Reference proteome</keyword>
<dbReference type="Proteomes" id="UP000318626">
    <property type="component" value="Chromosome"/>
</dbReference>
<dbReference type="RefSeq" id="WP_144975718.1">
    <property type="nucleotide sequence ID" value="NZ_CP036289.1"/>
</dbReference>
<dbReference type="AlphaFoldDB" id="A0A518CCY4"/>
<dbReference type="KEGG" id="bvo:Pan97_41410"/>
<dbReference type="EMBL" id="CP036289">
    <property type="protein sequence ID" value="QDU77080.1"/>
    <property type="molecule type" value="Genomic_DNA"/>
</dbReference>
<proteinExistence type="predicted"/>
<name>A0A518CCY4_9BACT</name>
<accession>A0A518CCY4</accession>